<evidence type="ECO:0000313" key="1">
    <source>
        <dbReference type="EMBL" id="KAI8568817.1"/>
    </source>
</evidence>
<keyword evidence="2" id="KW-1185">Reference proteome</keyword>
<reference evidence="1" key="1">
    <citation type="submission" date="2022-02" db="EMBL/GenBank/DDBJ databases">
        <title>Plant Genome Project.</title>
        <authorList>
            <person name="Zhang R.-G."/>
        </authorList>
    </citation>
    <scope>NUCLEOTIDE SEQUENCE</scope>
    <source>
        <strain evidence="1">AT1</strain>
    </source>
</reference>
<evidence type="ECO:0000313" key="2">
    <source>
        <dbReference type="Proteomes" id="UP001062846"/>
    </source>
</evidence>
<comment type="caution">
    <text evidence="1">The sequence shown here is derived from an EMBL/GenBank/DDBJ whole genome shotgun (WGS) entry which is preliminary data.</text>
</comment>
<dbReference type="Proteomes" id="UP001062846">
    <property type="component" value="Chromosome 2"/>
</dbReference>
<gene>
    <name evidence="1" type="ORF">RHMOL_Rhmol02G0229700</name>
</gene>
<organism evidence="1 2">
    <name type="scientific">Rhododendron molle</name>
    <name type="common">Chinese azalea</name>
    <name type="synonym">Azalea mollis</name>
    <dbReference type="NCBI Taxonomy" id="49168"/>
    <lineage>
        <taxon>Eukaryota</taxon>
        <taxon>Viridiplantae</taxon>
        <taxon>Streptophyta</taxon>
        <taxon>Embryophyta</taxon>
        <taxon>Tracheophyta</taxon>
        <taxon>Spermatophyta</taxon>
        <taxon>Magnoliopsida</taxon>
        <taxon>eudicotyledons</taxon>
        <taxon>Gunneridae</taxon>
        <taxon>Pentapetalae</taxon>
        <taxon>asterids</taxon>
        <taxon>Ericales</taxon>
        <taxon>Ericaceae</taxon>
        <taxon>Ericoideae</taxon>
        <taxon>Rhodoreae</taxon>
        <taxon>Rhododendron</taxon>
    </lineage>
</organism>
<name>A0ACC0PUZ6_RHOML</name>
<accession>A0ACC0PUZ6</accession>
<proteinExistence type="predicted"/>
<sequence length="118" mass="13300">MDDYNFSFSDNWSVENDVRSGESISHNSRDYEPEFTTDQIFESREDMLAWVQSVGLKYGIVAASCRSAFLVVKEEESTNRHGIRLKGNACKETLGLKNAIAHFNCEVYQNIHTVSGGV</sequence>
<protein>
    <submittedName>
        <fullName evidence="1">Uncharacterized protein</fullName>
    </submittedName>
</protein>
<dbReference type="EMBL" id="CM046389">
    <property type="protein sequence ID" value="KAI8568817.1"/>
    <property type="molecule type" value="Genomic_DNA"/>
</dbReference>